<evidence type="ECO:0000256" key="10">
    <source>
        <dbReference type="SAM" id="Coils"/>
    </source>
</evidence>
<dbReference type="InterPro" id="IPR034482">
    <property type="entry name" value="Mrd1_RRM3"/>
</dbReference>
<evidence type="ECO:0000256" key="11">
    <source>
        <dbReference type="SAM" id="MobiDB-lite"/>
    </source>
</evidence>
<feature type="coiled-coil region" evidence="10">
    <location>
        <begin position="761"/>
        <end position="788"/>
    </location>
</feature>
<evidence type="ECO:0000256" key="2">
    <source>
        <dbReference type="ARBA" id="ARBA00008033"/>
    </source>
</evidence>
<feature type="domain" description="RRM" evidence="12">
    <location>
        <begin position="467"/>
        <end position="539"/>
    </location>
</feature>
<keyword evidence="4" id="KW-0698">rRNA processing</keyword>
<keyword evidence="8" id="KW-0687">Ribonucleoprotein</keyword>
<evidence type="ECO:0000256" key="8">
    <source>
        <dbReference type="ARBA" id="ARBA00023274"/>
    </source>
</evidence>
<feature type="domain" description="RRM" evidence="12">
    <location>
        <begin position="689"/>
        <end position="766"/>
    </location>
</feature>
<name>A0A9W4GCW6_BLUGR</name>
<keyword evidence="6 9" id="KW-0694">RNA-binding</keyword>
<dbReference type="PANTHER" id="PTHR48039">
    <property type="entry name" value="RNA-BINDING MOTIF PROTEIN 14B"/>
    <property type="match status" value="1"/>
</dbReference>
<dbReference type="PROSITE" id="PS50102">
    <property type="entry name" value="RRM"/>
    <property type="match status" value="5"/>
</dbReference>
<comment type="similarity">
    <text evidence="2">Belongs to the RRM MRD1 family.</text>
</comment>
<dbReference type="SMART" id="SM00360">
    <property type="entry name" value="RRM"/>
    <property type="match status" value="5"/>
</dbReference>
<dbReference type="Pfam" id="PF00076">
    <property type="entry name" value="RRM_1"/>
    <property type="match status" value="5"/>
</dbReference>
<accession>A0A9W4GCW6</accession>
<evidence type="ECO:0000313" key="14">
    <source>
        <dbReference type="Proteomes" id="UP000683417"/>
    </source>
</evidence>
<feature type="region of interest" description="Disordered" evidence="11">
    <location>
        <begin position="138"/>
        <end position="159"/>
    </location>
</feature>
<gene>
    <name evidence="13" type="ORF">BGTH12_LOCUS1464</name>
</gene>
<feature type="domain" description="RRM" evidence="12">
    <location>
        <begin position="285"/>
        <end position="362"/>
    </location>
</feature>
<dbReference type="InterPro" id="IPR051945">
    <property type="entry name" value="RRM_MRD1_RNA_proc_ribogen"/>
</dbReference>
<evidence type="ECO:0000256" key="1">
    <source>
        <dbReference type="ARBA" id="ARBA00004123"/>
    </source>
</evidence>
<sequence>MSSSRIFVKGLPPTLTQDEFKKHFSQLSLVTDAKLFPNRRIGYIGYATVEDAVKATKYFNKSYIRLSRIIVELARPSEFSASSTRKAKREIEWQDERTQKIQNSAVDPILTPGVKRKRGTYDEADPKLQEFLEVMQPASKPKSMGKNAPPIPSTSDSLPVKSAANNNAEITHVNHDQPGNITQPLESQPYFHTQRLDNIPRVSINSTDEDWLRSRTSRTLDVLDSNSISLSDFLPKPRDTAIDTYVQSCDNDNKLKDQSNVSADNIVPGNKSELESTMDSIRKTARLFVRNLPYTASEADLRSHFLPYGPMEEVHLPVDSTGASKGFAYIQYSDSDSALQAFHNLDGEAFQGRLLHILPGLEKRENKLDDIVLSQMPVSKQRQIKRKSEAAVKMFNWNSLYMDQDAVNSVISKRLGVSKSELLDPTCTDSAWKQAVAETAIIQETKAYFTENGVDLDSFKNSERGDTCILVKKIPHGMTVEELRKMFEDFGKVLRVLMPPAGTIAIVELDQPVQARAAFASLAYRRVRDSVLFLEKAPKNLFTSVTSNRSMIDTDPQVVVSADSKISAHDLLEQDVSHDGLNTSTLYVRNLNFVTSSQRLTEIFRPLDGFLSARVNTKPDPKKPGQVLSMGFGFLEFKTKSQAEAALLSMNGFDLDGHKLVIKISHKGVDAAEERRRADQTKKDSDKKTKIIIKNLPFETTKKDVRGLFSAYGKLRSVRVPKKFDNTTRGFAFAEFITPREAENALKALRHTHLLGRRLVLEFASSSNMDAEEEIERMQKKVTAQVNKVAVQSIIGSGRRKFILEDGADEQ</sequence>
<dbReference type="CDD" id="cd12568">
    <property type="entry name" value="RRM3_MRD1"/>
    <property type="match status" value="1"/>
</dbReference>
<keyword evidence="7" id="KW-0539">Nucleus</keyword>
<proteinExistence type="inferred from homology"/>
<comment type="caution">
    <text evidence="13">The sequence shown here is derived from an EMBL/GenBank/DDBJ whole genome shotgun (WGS) entry which is preliminary data.</text>
</comment>
<dbReference type="GO" id="GO:1990904">
    <property type="term" value="C:ribonucleoprotein complex"/>
    <property type="evidence" value="ECO:0007669"/>
    <property type="project" value="UniProtKB-KW"/>
</dbReference>
<protein>
    <recommendedName>
        <fullName evidence="3">Multiple RNA-binding domain-containing protein 1</fullName>
    </recommendedName>
</protein>
<organism evidence="13 14">
    <name type="scientific">Blumeria graminis f. sp. triticale</name>
    <dbReference type="NCBI Taxonomy" id="1689686"/>
    <lineage>
        <taxon>Eukaryota</taxon>
        <taxon>Fungi</taxon>
        <taxon>Dikarya</taxon>
        <taxon>Ascomycota</taxon>
        <taxon>Pezizomycotina</taxon>
        <taxon>Leotiomycetes</taxon>
        <taxon>Erysiphales</taxon>
        <taxon>Erysiphaceae</taxon>
        <taxon>Blumeria</taxon>
    </lineage>
</organism>
<dbReference type="AlphaFoldDB" id="A0A9W4GCW6"/>
<feature type="domain" description="RRM" evidence="12">
    <location>
        <begin position="4"/>
        <end position="76"/>
    </location>
</feature>
<feature type="domain" description="RRM" evidence="12">
    <location>
        <begin position="584"/>
        <end position="667"/>
    </location>
</feature>
<evidence type="ECO:0000256" key="4">
    <source>
        <dbReference type="ARBA" id="ARBA00022552"/>
    </source>
</evidence>
<dbReference type="GO" id="GO:0006364">
    <property type="term" value="P:rRNA processing"/>
    <property type="evidence" value="ECO:0007669"/>
    <property type="project" value="UniProtKB-KW"/>
</dbReference>
<evidence type="ECO:0000256" key="7">
    <source>
        <dbReference type="ARBA" id="ARBA00023242"/>
    </source>
</evidence>
<dbReference type="InterPro" id="IPR000504">
    <property type="entry name" value="RRM_dom"/>
</dbReference>
<evidence type="ECO:0000256" key="6">
    <source>
        <dbReference type="ARBA" id="ARBA00022884"/>
    </source>
</evidence>
<dbReference type="GO" id="GO:0005634">
    <property type="term" value="C:nucleus"/>
    <property type="evidence" value="ECO:0007669"/>
    <property type="project" value="UniProtKB-SubCell"/>
</dbReference>
<reference evidence="13" key="1">
    <citation type="submission" date="2020-10" db="EMBL/GenBank/DDBJ databases">
        <authorList>
            <person name="Muller C M."/>
        </authorList>
    </citation>
    <scope>NUCLEOTIDE SEQUENCE</scope>
    <source>
        <strain evidence="13">THUN-12</strain>
    </source>
</reference>
<dbReference type="GO" id="GO:0003729">
    <property type="term" value="F:mRNA binding"/>
    <property type="evidence" value="ECO:0007669"/>
    <property type="project" value="TreeGrafter"/>
</dbReference>
<comment type="subcellular location">
    <subcellularLocation>
        <location evidence="1">Nucleus</location>
    </subcellularLocation>
</comment>
<evidence type="ECO:0000256" key="3">
    <source>
        <dbReference type="ARBA" id="ARBA00013428"/>
    </source>
</evidence>
<evidence type="ECO:0000259" key="12">
    <source>
        <dbReference type="PROSITE" id="PS50102"/>
    </source>
</evidence>
<keyword evidence="5" id="KW-0677">Repeat</keyword>
<keyword evidence="10" id="KW-0175">Coiled coil</keyword>
<evidence type="ECO:0000256" key="9">
    <source>
        <dbReference type="PROSITE-ProRule" id="PRU00176"/>
    </source>
</evidence>
<dbReference type="PANTHER" id="PTHR48039:SF5">
    <property type="entry name" value="RNA-BINDING PROTEIN 28"/>
    <property type="match status" value="1"/>
</dbReference>
<dbReference type="Proteomes" id="UP000683417">
    <property type="component" value="Unassembled WGS sequence"/>
</dbReference>
<evidence type="ECO:0000256" key="5">
    <source>
        <dbReference type="ARBA" id="ARBA00022737"/>
    </source>
</evidence>
<dbReference type="FunFam" id="3.30.70.330:FF:000247">
    <property type="entry name" value="Multiple RNA-binding domain-containing protein 1"/>
    <property type="match status" value="1"/>
</dbReference>
<evidence type="ECO:0000313" key="13">
    <source>
        <dbReference type="EMBL" id="CAD6500106.1"/>
    </source>
</evidence>
<dbReference type="EMBL" id="CAJHIT010000002">
    <property type="protein sequence ID" value="CAD6500106.1"/>
    <property type="molecule type" value="Genomic_DNA"/>
</dbReference>